<evidence type="ECO:0000256" key="8">
    <source>
        <dbReference type="ARBA" id="ARBA00023136"/>
    </source>
</evidence>
<evidence type="ECO:0000259" key="15">
    <source>
        <dbReference type="PROSITE" id="PS50112"/>
    </source>
</evidence>
<evidence type="ECO:0000256" key="7">
    <source>
        <dbReference type="ARBA" id="ARBA00022989"/>
    </source>
</evidence>
<dbReference type="FunFam" id="3.30.450.20:FF:000046">
    <property type="entry name" value="Aerotaxis sensor receptor"/>
    <property type="match status" value="1"/>
</dbReference>
<keyword evidence="12" id="KW-0175">Coiled coil</keyword>
<dbReference type="InterPro" id="IPR035965">
    <property type="entry name" value="PAS-like_dom_sf"/>
</dbReference>
<evidence type="ECO:0000256" key="13">
    <source>
        <dbReference type="SAM" id="Phobius"/>
    </source>
</evidence>
<dbReference type="Pfam" id="PF00015">
    <property type="entry name" value="MCPsignal"/>
    <property type="match status" value="1"/>
</dbReference>
<dbReference type="CDD" id="cd00130">
    <property type="entry name" value="PAS"/>
    <property type="match status" value="1"/>
</dbReference>
<dbReference type="GO" id="GO:0005886">
    <property type="term" value="C:plasma membrane"/>
    <property type="evidence" value="ECO:0007669"/>
    <property type="project" value="UniProtKB-SubCell"/>
</dbReference>
<evidence type="ECO:0000256" key="10">
    <source>
        <dbReference type="ARBA" id="ARBA00029447"/>
    </source>
</evidence>
<evidence type="ECO:0000256" key="9">
    <source>
        <dbReference type="ARBA" id="ARBA00023224"/>
    </source>
</evidence>
<comment type="caution">
    <text evidence="16">The sequence shown here is derived from an EMBL/GenBank/DDBJ whole genome shotgun (WGS) entry which is preliminary data.</text>
</comment>
<feature type="transmembrane region" description="Helical" evidence="13">
    <location>
        <begin position="150"/>
        <end position="167"/>
    </location>
</feature>
<dbReference type="NCBIfam" id="TIGR00229">
    <property type="entry name" value="sensory_box"/>
    <property type="match status" value="1"/>
</dbReference>
<dbReference type="Proteomes" id="UP000002171">
    <property type="component" value="Unassembled WGS sequence"/>
</dbReference>
<evidence type="ECO:0000313" key="16">
    <source>
        <dbReference type="EMBL" id="EAR61377.1"/>
    </source>
</evidence>
<evidence type="ECO:0000256" key="1">
    <source>
        <dbReference type="ARBA" id="ARBA00004429"/>
    </source>
</evidence>
<keyword evidence="4" id="KW-0145">Chemotaxis</keyword>
<dbReference type="PROSITE" id="PS50111">
    <property type="entry name" value="CHEMOTAXIS_TRANSDUC_2"/>
    <property type="match status" value="1"/>
</dbReference>
<name>A0A7U8GRH3_NEPCE</name>
<reference evidence="16 17" key="1">
    <citation type="submission" date="2006-02" db="EMBL/GenBank/DDBJ databases">
        <authorList>
            <person name="Pinhassi J."/>
            <person name="Pedros-Alio C."/>
            <person name="Ferriera S."/>
            <person name="Johnson J."/>
            <person name="Kravitz S."/>
            <person name="Halpern A."/>
            <person name="Remington K."/>
            <person name="Beeson K."/>
            <person name="Tran B."/>
            <person name="Rogers Y.-H."/>
            <person name="Friedman R."/>
            <person name="Venter J.C."/>
        </authorList>
    </citation>
    <scope>NUCLEOTIDE SEQUENCE [LARGE SCALE GENOMIC DNA]</scope>
    <source>
        <strain evidence="16 17">MED92</strain>
    </source>
</reference>
<evidence type="ECO:0000256" key="4">
    <source>
        <dbReference type="ARBA" id="ARBA00022500"/>
    </source>
</evidence>
<dbReference type="InterPro" id="IPR004089">
    <property type="entry name" value="MCPsignal_dom"/>
</dbReference>
<dbReference type="PANTHER" id="PTHR32089">
    <property type="entry name" value="METHYL-ACCEPTING CHEMOTAXIS PROTEIN MCPB"/>
    <property type="match status" value="1"/>
</dbReference>
<evidence type="ECO:0000256" key="12">
    <source>
        <dbReference type="SAM" id="Coils"/>
    </source>
</evidence>
<gene>
    <name evidence="16" type="ORF">MED92_17763</name>
</gene>
<keyword evidence="17" id="KW-1185">Reference proteome</keyword>
<dbReference type="EMBL" id="AAOW01000008">
    <property type="protein sequence ID" value="EAR61377.1"/>
    <property type="molecule type" value="Genomic_DNA"/>
</dbReference>
<sequence>MKKMPVTNKEVKIPPGQRIISTTDLKGRITYVNQVFCDVSGFTEEELIGKAHNVVRHPDVPPAAFANLWESVKEGKPWRGIVKNRCKNGDHYWVDAYVTPLYEKGQKVGYQSVRFTPTTEQVSKAEAIYNVANAGKAGRALKLRSTNNQTLALTAFISLFGMIGVYLSGAPLAAIGVMAATLLLLGGCFFRLMQPIRSLTSIARKRFSNPLIQLMYCDRQDEFGEVDLALKMNEARNTTVLTRLGDVSQTIEQAINVTDSAIQQTNSGISQQDKESDMVAAAVHQMACASQEIASNTSDMSTASEGARTTTENGREALFDTVKHIKDLSEEVVQATDATLELKQYTDNIGDVITVINDIAEQTNLLALNAAIEAARAGESGRGFAVVADEVRTLATRTQNSTQEIEASIDRVQAAVDKTVKIMSISRDHAQQSVSVANQADEAFQEVQQSIDGISDRCIQIASSSEQQSSVVEEIQQNIVAIRDLARQNSEASNETAAASKELHELVKQLDSMVTAFDS</sequence>
<dbReference type="AlphaFoldDB" id="A0A7U8GRH3"/>
<keyword evidence="7 13" id="KW-1133">Transmembrane helix</keyword>
<keyword evidence="9 11" id="KW-0807">Transducer</keyword>
<dbReference type="SMART" id="SM00283">
    <property type="entry name" value="MA"/>
    <property type="match status" value="1"/>
</dbReference>
<comment type="similarity">
    <text evidence="10">Belongs to the methyl-accepting chemotaxis (MCP) protein family.</text>
</comment>
<keyword evidence="16" id="KW-0675">Receptor</keyword>
<evidence type="ECO:0000256" key="2">
    <source>
        <dbReference type="ARBA" id="ARBA00022475"/>
    </source>
</evidence>
<dbReference type="Gene3D" id="3.30.450.20">
    <property type="entry name" value="PAS domain"/>
    <property type="match status" value="1"/>
</dbReference>
<evidence type="ECO:0000259" key="14">
    <source>
        <dbReference type="PROSITE" id="PS50111"/>
    </source>
</evidence>
<keyword evidence="3" id="KW-0488">Methylation</keyword>
<evidence type="ECO:0000256" key="5">
    <source>
        <dbReference type="ARBA" id="ARBA00022519"/>
    </source>
</evidence>
<dbReference type="InterPro" id="IPR000014">
    <property type="entry name" value="PAS"/>
</dbReference>
<feature type="domain" description="PAS" evidence="15">
    <location>
        <begin position="20"/>
        <end position="59"/>
    </location>
</feature>
<dbReference type="PROSITE" id="PS50112">
    <property type="entry name" value="PAS"/>
    <property type="match status" value="1"/>
</dbReference>
<dbReference type="OrthoDB" id="5675566at2"/>
<dbReference type="Pfam" id="PF08447">
    <property type="entry name" value="PAS_3"/>
    <property type="match status" value="1"/>
</dbReference>
<keyword evidence="8 13" id="KW-0472">Membrane</keyword>
<keyword evidence="6 13" id="KW-0812">Transmembrane</keyword>
<organism evidence="16 17">
    <name type="scientific">Neptuniibacter caesariensis</name>
    <dbReference type="NCBI Taxonomy" id="207954"/>
    <lineage>
        <taxon>Bacteria</taxon>
        <taxon>Pseudomonadati</taxon>
        <taxon>Pseudomonadota</taxon>
        <taxon>Gammaproteobacteria</taxon>
        <taxon>Oceanospirillales</taxon>
        <taxon>Oceanospirillaceae</taxon>
        <taxon>Neptuniibacter</taxon>
    </lineage>
</organism>
<comment type="subcellular location">
    <subcellularLocation>
        <location evidence="1">Cell inner membrane</location>
        <topology evidence="1">Multi-pass membrane protein</topology>
    </subcellularLocation>
</comment>
<dbReference type="GO" id="GO:0007165">
    <property type="term" value="P:signal transduction"/>
    <property type="evidence" value="ECO:0007669"/>
    <property type="project" value="UniProtKB-KW"/>
</dbReference>
<evidence type="ECO:0000256" key="3">
    <source>
        <dbReference type="ARBA" id="ARBA00022481"/>
    </source>
</evidence>
<protein>
    <submittedName>
        <fullName evidence="16">Aerotaxis receptor Aer</fullName>
    </submittedName>
</protein>
<dbReference type="InterPro" id="IPR013655">
    <property type="entry name" value="PAS_fold_3"/>
</dbReference>
<evidence type="ECO:0000256" key="6">
    <source>
        <dbReference type="ARBA" id="ARBA00022692"/>
    </source>
</evidence>
<dbReference type="PANTHER" id="PTHR32089:SF74">
    <property type="entry name" value="METHYL-ACCEPTING CHEMOTAXIS PROTEIN AER"/>
    <property type="match status" value="1"/>
</dbReference>
<dbReference type="RefSeq" id="WP_007021331.1">
    <property type="nucleotide sequence ID" value="NZ_CH724125.1"/>
</dbReference>
<dbReference type="CDD" id="cd11386">
    <property type="entry name" value="MCP_signal"/>
    <property type="match status" value="1"/>
</dbReference>
<keyword evidence="2" id="KW-1003">Cell membrane</keyword>
<evidence type="ECO:0000256" key="11">
    <source>
        <dbReference type="PROSITE-ProRule" id="PRU00284"/>
    </source>
</evidence>
<dbReference type="Gene3D" id="1.10.287.950">
    <property type="entry name" value="Methyl-accepting chemotaxis protein"/>
    <property type="match status" value="1"/>
</dbReference>
<dbReference type="GO" id="GO:0052131">
    <property type="term" value="P:positive aerotaxis"/>
    <property type="evidence" value="ECO:0007669"/>
    <property type="project" value="UniProtKB-ARBA"/>
</dbReference>
<keyword evidence="5" id="KW-0997">Cell inner membrane</keyword>
<feature type="domain" description="Methyl-accepting transducer" evidence="14">
    <location>
        <begin position="247"/>
        <end position="483"/>
    </location>
</feature>
<dbReference type="SUPFAM" id="SSF55785">
    <property type="entry name" value="PYP-like sensor domain (PAS domain)"/>
    <property type="match status" value="1"/>
</dbReference>
<dbReference type="SUPFAM" id="SSF58104">
    <property type="entry name" value="Methyl-accepting chemotaxis protein (MCP) signaling domain"/>
    <property type="match status" value="1"/>
</dbReference>
<evidence type="ECO:0000313" key="17">
    <source>
        <dbReference type="Proteomes" id="UP000002171"/>
    </source>
</evidence>
<accession>A0A7U8GRH3</accession>
<dbReference type="FunFam" id="1.10.287.950:FF:000001">
    <property type="entry name" value="Methyl-accepting chemotaxis sensory transducer"/>
    <property type="match status" value="1"/>
</dbReference>
<proteinExistence type="inferred from homology"/>
<feature type="coiled-coil region" evidence="12">
    <location>
        <begin position="482"/>
        <end position="509"/>
    </location>
</feature>